<name>A0A8G2F8M5_DESNO</name>
<sequence>MIVYIKTFNRPFYLDRCLASLKAFGSGVSRVVVLDDGTLPAYLERITTLYPQVEIRQSGGQHGKWELVRAKRFEDITSRFTTPQTFWSREIAADAASMICVLEDDTWLTRRVDFTALKAGMREGGLSICRLFWGDAPDGPAQRSVAVRPLWPRESLVIQTARPTHLSDVWGVFLVCMCVYERTFYEAAHAGVSDFRLENLMLQNVWRELAQSVEPLFFGRLSKRACCQGWAIPGRSDAKYYAMGVEQHVFVDLLNELWLRGGFAPLHNFPADFDIDWLCGLFAGHMPVNSVEAYRAWRANDPGARAFPGLVPPARLESL</sequence>
<evidence type="ECO:0000313" key="1">
    <source>
        <dbReference type="EMBL" id="SFM08180.1"/>
    </source>
</evidence>
<comment type="caution">
    <text evidence="1">The sequence shown here is derived from an EMBL/GenBank/DDBJ whole genome shotgun (WGS) entry which is preliminary data.</text>
</comment>
<protein>
    <recommendedName>
        <fullName evidence="3">Glycosyl transferase family 2</fullName>
    </recommendedName>
</protein>
<dbReference type="CDD" id="cd00761">
    <property type="entry name" value="Glyco_tranf_GTA_type"/>
    <property type="match status" value="1"/>
</dbReference>
<dbReference type="EMBL" id="FOTO01000013">
    <property type="protein sequence ID" value="SFM08180.1"/>
    <property type="molecule type" value="Genomic_DNA"/>
</dbReference>
<proteinExistence type="predicted"/>
<dbReference type="Proteomes" id="UP000199581">
    <property type="component" value="Unassembled WGS sequence"/>
</dbReference>
<accession>A0A8G2F8M5</accession>
<evidence type="ECO:0008006" key="3">
    <source>
        <dbReference type="Google" id="ProtNLM"/>
    </source>
</evidence>
<dbReference type="AlphaFoldDB" id="A0A8G2F8M5"/>
<evidence type="ECO:0000313" key="2">
    <source>
        <dbReference type="Proteomes" id="UP000199581"/>
    </source>
</evidence>
<reference evidence="1 2" key="1">
    <citation type="submission" date="2016-10" db="EMBL/GenBank/DDBJ databases">
        <authorList>
            <person name="Varghese N."/>
            <person name="Submissions S."/>
        </authorList>
    </citation>
    <scope>NUCLEOTIDE SEQUENCE [LARGE SCALE GENOMIC DNA]</scope>
    <source>
        <strain evidence="1 2">DSM 1741</strain>
    </source>
</reference>
<organism evidence="1 2">
    <name type="scientific">Desulfomicrobium norvegicum (strain DSM 1741 / NCIMB 8310)</name>
    <name type="common">Desulfovibrio baculatus (strain Norway 4)</name>
    <name type="synonym">Desulfovibrio desulfuricans (strain Norway 4)</name>
    <dbReference type="NCBI Taxonomy" id="52561"/>
    <lineage>
        <taxon>Bacteria</taxon>
        <taxon>Pseudomonadati</taxon>
        <taxon>Thermodesulfobacteriota</taxon>
        <taxon>Desulfovibrionia</taxon>
        <taxon>Desulfovibrionales</taxon>
        <taxon>Desulfomicrobiaceae</taxon>
        <taxon>Desulfomicrobium</taxon>
    </lineage>
</organism>
<dbReference type="OrthoDB" id="1309140at2"/>
<dbReference type="RefSeq" id="WP_092193804.1">
    <property type="nucleotide sequence ID" value="NZ_FOTO01000013.1"/>
</dbReference>
<keyword evidence="2" id="KW-1185">Reference proteome</keyword>
<gene>
    <name evidence="1" type="ORF">SAMN05421830_113110</name>
</gene>